<evidence type="ECO:0000313" key="1">
    <source>
        <dbReference type="EMBL" id="NEV65261.1"/>
    </source>
</evidence>
<protein>
    <submittedName>
        <fullName evidence="1">Uncharacterized protein</fullName>
    </submittedName>
</protein>
<gene>
    <name evidence="1" type="ORF">G3446_26110</name>
</gene>
<accession>A0A6M0K7C3</accession>
<dbReference type="AlphaFoldDB" id="A0A6M0K7C3"/>
<dbReference type="RefSeq" id="WP_164456584.1">
    <property type="nucleotide sequence ID" value="NZ_JAAIJQ010000192.1"/>
</dbReference>
<keyword evidence="2" id="KW-1185">Reference proteome</keyword>
<name>A0A6M0K7C3_9GAMM</name>
<evidence type="ECO:0000313" key="2">
    <source>
        <dbReference type="Proteomes" id="UP000483379"/>
    </source>
</evidence>
<proteinExistence type="predicted"/>
<dbReference type="Proteomes" id="UP000483379">
    <property type="component" value="Unassembled WGS sequence"/>
</dbReference>
<dbReference type="EMBL" id="JAAIJQ010000192">
    <property type="protein sequence ID" value="NEV65261.1"/>
    <property type="molecule type" value="Genomic_DNA"/>
</dbReference>
<sequence length="82" mass="9392">MPDLPNPIKGSDFDFRPFFTAAVEKYGLRGALDFLPKNDRRRFLLALKDSPNLWNPEARKKDCAEAYASVLSQLFPTNHTLH</sequence>
<organism evidence="1 2">
    <name type="scientific">Thiorhodococcus minor</name>
    <dbReference type="NCBI Taxonomy" id="57489"/>
    <lineage>
        <taxon>Bacteria</taxon>
        <taxon>Pseudomonadati</taxon>
        <taxon>Pseudomonadota</taxon>
        <taxon>Gammaproteobacteria</taxon>
        <taxon>Chromatiales</taxon>
        <taxon>Chromatiaceae</taxon>
        <taxon>Thiorhodococcus</taxon>
    </lineage>
</organism>
<comment type="caution">
    <text evidence="1">The sequence shown here is derived from an EMBL/GenBank/DDBJ whole genome shotgun (WGS) entry which is preliminary data.</text>
</comment>
<reference evidence="1 2" key="1">
    <citation type="submission" date="2020-02" db="EMBL/GenBank/DDBJ databases">
        <title>Genome sequences of Thiorhodococcus mannitoliphagus and Thiorhodococcus minor, purple sulfur photosynthetic bacteria in the gammaproteobacterial family, Chromatiaceae.</title>
        <authorList>
            <person name="Aviles F.A."/>
            <person name="Meyer T.E."/>
            <person name="Kyndt J.A."/>
        </authorList>
    </citation>
    <scope>NUCLEOTIDE SEQUENCE [LARGE SCALE GENOMIC DNA]</scope>
    <source>
        <strain evidence="1 2">DSM 11518</strain>
    </source>
</reference>